<dbReference type="Pfam" id="PF01769">
    <property type="entry name" value="MgtE"/>
    <property type="match status" value="1"/>
</dbReference>
<dbReference type="GO" id="GO:0015095">
    <property type="term" value="F:magnesium ion transmembrane transporter activity"/>
    <property type="evidence" value="ECO:0007669"/>
    <property type="project" value="UniProtKB-UniRule"/>
</dbReference>
<feature type="transmembrane region" description="Helical" evidence="9">
    <location>
        <begin position="422"/>
        <end position="445"/>
    </location>
</feature>
<dbReference type="PROSITE" id="PS51371">
    <property type="entry name" value="CBS"/>
    <property type="match status" value="2"/>
</dbReference>
<protein>
    <recommendedName>
        <fullName evidence="9">Magnesium transporter MgtE</fullName>
    </recommendedName>
</protein>
<reference evidence="11 12" key="1">
    <citation type="submission" date="2018-11" db="EMBL/GenBank/DDBJ databases">
        <title>Draft genome analysis of Rheinheimera mesophila isolated from an industrial waste site.</title>
        <authorList>
            <person name="Yu Q."/>
            <person name="Qi Y."/>
            <person name="Zhang H."/>
            <person name="Lu Y."/>
            <person name="Pu J."/>
        </authorList>
    </citation>
    <scope>NUCLEOTIDE SEQUENCE [LARGE SCALE GENOMIC DNA]</scope>
    <source>
        <strain evidence="11 12">IITR13</strain>
    </source>
</reference>
<dbReference type="RefSeq" id="WP_046520438.1">
    <property type="nucleotide sequence ID" value="NZ_LAVS01000036.1"/>
</dbReference>
<keyword evidence="9" id="KW-0479">Metal-binding</keyword>
<evidence type="ECO:0000256" key="3">
    <source>
        <dbReference type="ARBA" id="ARBA00022448"/>
    </source>
</evidence>
<dbReference type="Pfam" id="PF03448">
    <property type="entry name" value="MgtE_N"/>
    <property type="match status" value="1"/>
</dbReference>
<keyword evidence="9" id="KW-1003">Cell membrane</keyword>
<keyword evidence="5 9" id="KW-0460">Magnesium</keyword>
<dbReference type="Gene3D" id="1.10.357.20">
    <property type="entry name" value="SLC41 divalent cation transporters, integral membrane domain"/>
    <property type="match status" value="1"/>
</dbReference>
<keyword evidence="6 9" id="KW-1133">Transmembrane helix</keyword>
<dbReference type="InterPro" id="IPR036739">
    <property type="entry name" value="SLC41_membr_dom_sf"/>
</dbReference>
<dbReference type="AlphaFoldDB" id="A0A3P3QT76"/>
<dbReference type="SUPFAM" id="SSF54631">
    <property type="entry name" value="CBS-domain pair"/>
    <property type="match status" value="1"/>
</dbReference>
<evidence type="ECO:0000256" key="7">
    <source>
        <dbReference type="ARBA" id="ARBA00023136"/>
    </source>
</evidence>
<dbReference type="SMART" id="SM00116">
    <property type="entry name" value="CBS"/>
    <property type="match status" value="2"/>
</dbReference>
<dbReference type="InterPro" id="IPR006668">
    <property type="entry name" value="Mg_transptr_MgtE_intracell_dom"/>
</dbReference>
<accession>A0A3P3QT76</accession>
<dbReference type="Gene3D" id="1.25.60.10">
    <property type="entry name" value="MgtE N-terminal domain-like"/>
    <property type="match status" value="1"/>
</dbReference>
<feature type="transmembrane region" description="Helical" evidence="9">
    <location>
        <begin position="284"/>
        <end position="304"/>
    </location>
</feature>
<dbReference type="SUPFAM" id="SSF158791">
    <property type="entry name" value="MgtE N-terminal domain-like"/>
    <property type="match status" value="1"/>
</dbReference>
<comment type="subunit">
    <text evidence="9">Homodimer.</text>
</comment>
<dbReference type="InterPro" id="IPR006667">
    <property type="entry name" value="SLC41_membr_dom"/>
</dbReference>
<dbReference type="Pfam" id="PF00571">
    <property type="entry name" value="CBS"/>
    <property type="match status" value="2"/>
</dbReference>
<evidence type="ECO:0000256" key="8">
    <source>
        <dbReference type="PROSITE-ProRule" id="PRU00703"/>
    </source>
</evidence>
<dbReference type="InterPro" id="IPR006669">
    <property type="entry name" value="MgtE_transporter"/>
</dbReference>
<evidence type="ECO:0000256" key="4">
    <source>
        <dbReference type="ARBA" id="ARBA00022692"/>
    </source>
</evidence>
<evidence type="ECO:0000256" key="2">
    <source>
        <dbReference type="ARBA" id="ARBA00009749"/>
    </source>
</evidence>
<evidence type="ECO:0000259" key="10">
    <source>
        <dbReference type="PROSITE" id="PS51371"/>
    </source>
</evidence>
<evidence type="ECO:0000313" key="11">
    <source>
        <dbReference type="EMBL" id="RRJ23968.1"/>
    </source>
</evidence>
<comment type="similarity">
    <text evidence="2 9">Belongs to the SLC41A transporter family.</text>
</comment>
<keyword evidence="8" id="KW-0129">CBS domain</keyword>
<dbReference type="EMBL" id="RRCF01000001">
    <property type="protein sequence ID" value="RRJ23968.1"/>
    <property type="molecule type" value="Genomic_DNA"/>
</dbReference>
<dbReference type="CDD" id="cd04606">
    <property type="entry name" value="CBS_pair_Mg_transporter"/>
    <property type="match status" value="1"/>
</dbReference>
<feature type="transmembrane region" description="Helical" evidence="9">
    <location>
        <begin position="316"/>
        <end position="337"/>
    </location>
</feature>
<name>A0A3P3QT76_9GAMM</name>
<dbReference type="InterPro" id="IPR046342">
    <property type="entry name" value="CBS_dom_sf"/>
</dbReference>
<gene>
    <name evidence="11" type="primary">mgtE</name>
    <name evidence="11" type="ORF">EIK76_07950</name>
</gene>
<feature type="transmembrane region" description="Helical" evidence="9">
    <location>
        <begin position="358"/>
        <end position="378"/>
    </location>
</feature>
<proteinExistence type="inferred from homology"/>
<comment type="subcellular location">
    <subcellularLocation>
        <location evidence="9">Cell membrane</location>
        <topology evidence="9">Multi-pass membrane protein</topology>
    </subcellularLocation>
    <subcellularLocation>
        <location evidence="1">Membrane</location>
        <topology evidence="1">Multi-pass membrane protein</topology>
    </subcellularLocation>
</comment>
<keyword evidence="3 9" id="KW-0813">Transport</keyword>
<dbReference type="Proteomes" id="UP000276260">
    <property type="component" value="Unassembled WGS sequence"/>
</dbReference>
<organism evidence="11 12">
    <name type="scientific">Rheinheimera mesophila</name>
    <dbReference type="NCBI Taxonomy" id="1547515"/>
    <lineage>
        <taxon>Bacteria</taxon>
        <taxon>Pseudomonadati</taxon>
        <taxon>Pseudomonadota</taxon>
        <taxon>Gammaproteobacteria</taxon>
        <taxon>Chromatiales</taxon>
        <taxon>Chromatiaceae</taxon>
        <taxon>Rheinheimera</taxon>
    </lineage>
</organism>
<keyword evidence="4 9" id="KW-0812">Transmembrane</keyword>
<feature type="transmembrane region" description="Helical" evidence="9">
    <location>
        <begin position="384"/>
        <end position="410"/>
    </location>
</feature>
<evidence type="ECO:0000256" key="5">
    <source>
        <dbReference type="ARBA" id="ARBA00022842"/>
    </source>
</evidence>
<sequence>MEALVLIHTLRAALESGDFSVLSVRLADTHAADLAGALAEFSTAHQWQLLSCFGLSTQAEVFSYLPEEQQVELAHTVRRQDFTAVIRQMSSDERADLFNKLSDAQKQALLPALAQAERDDILSLSSYSEGTAGAIMSSDYAMLSPDLTVTQAIEVLRNEAPDKETIYLSYVVDQDRILIGALSLRELILAPTHALVDDVMKHDPIHVKVDTEQEEVASLVAKYDLIAIPVVNAQGQLVGIVTHDDAMDVAAAEATEDFHKTATIGKLEGSVKDAKISLLYRKRVVWLVVLVFGNIFSGAGLAAFEQIISQHIALLFFLPLLIASSGNAGAQSGTLMVRALATGDIKLRHWGKMLGKEVLVAGLLGLTMALAVYALGYWRGGLDIALVVAGTMLIVVLVGSLVGLSLPFLLSRFGMDPATASGPLITSIADVAGVVIYFSIASWYLPTLL</sequence>
<evidence type="ECO:0000313" key="12">
    <source>
        <dbReference type="Proteomes" id="UP000276260"/>
    </source>
</evidence>
<feature type="domain" description="CBS" evidence="10">
    <location>
        <begin position="200"/>
        <end position="256"/>
    </location>
</feature>
<evidence type="ECO:0000256" key="6">
    <source>
        <dbReference type="ARBA" id="ARBA00022989"/>
    </source>
</evidence>
<evidence type="ECO:0000256" key="9">
    <source>
        <dbReference type="RuleBase" id="RU362011"/>
    </source>
</evidence>
<dbReference type="GO" id="GO:0046872">
    <property type="term" value="F:metal ion binding"/>
    <property type="evidence" value="ECO:0007669"/>
    <property type="project" value="UniProtKB-KW"/>
</dbReference>
<dbReference type="NCBIfam" id="TIGR00400">
    <property type="entry name" value="mgtE"/>
    <property type="match status" value="1"/>
</dbReference>
<keyword evidence="12" id="KW-1185">Reference proteome</keyword>
<dbReference type="SUPFAM" id="SSF161093">
    <property type="entry name" value="MgtE membrane domain-like"/>
    <property type="match status" value="1"/>
</dbReference>
<dbReference type="PANTHER" id="PTHR43773:SF1">
    <property type="entry name" value="MAGNESIUM TRANSPORTER MGTE"/>
    <property type="match status" value="1"/>
</dbReference>
<dbReference type="Gene3D" id="3.10.580.10">
    <property type="entry name" value="CBS-domain"/>
    <property type="match status" value="1"/>
</dbReference>
<dbReference type="GO" id="GO:0005886">
    <property type="term" value="C:plasma membrane"/>
    <property type="evidence" value="ECO:0007669"/>
    <property type="project" value="UniProtKB-SubCell"/>
</dbReference>
<dbReference type="InterPro" id="IPR000644">
    <property type="entry name" value="CBS_dom"/>
</dbReference>
<dbReference type="PANTHER" id="PTHR43773">
    <property type="entry name" value="MAGNESIUM TRANSPORTER MGTE"/>
    <property type="match status" value="1"/>
</dbReference>
<dbReference type="InterPro" id="IPR038076">
    <property type="entry name" value="MgtE_N_sf"/>
</dbReference>
<dbReference type="OrthoDB" id="9790355at2"/>
<comment type="caution">
    <text evidence="11">The sequence shown here is derived from an EMBL/GenBank/DDBJ whole genome shotgun (WGS) entry which is preliminary data.</text>
</comment>
<dbReference type="SMART" id="SM00924">
    <property type="entry name" value="MgtE_N"/>
    <property type="match status" value="1"/>
</dbReference>
<evidence type="ECO:0000256" key="1">
    <source>
        <dbReference type="ARBA" id="ARBA00004141"/>
    </source>
</evidence>
<keyword evidence="7 9" id="KW-0472">Membrane</keyword>
<comment type="function">
    <text evidence="9">Acts as a magnesium transporter.</text>
</comment>
<feature type="domain" description="CBS" evidence="10">
    <location>
        <begin position="136"/>
        <end position="199"/>
    </location>
</feature>